<keyword evidence="4 9" id="KW-0732">Signal</keyword>
<dbReference type="PANTHER" id="PTHR33562:SF23">
    <property type="entry name" value="PROTEIN QUIVER"/>
    <property type="match status" value="1"/>
</dbReference>
<sequence length="146" mass="16616">MYENSALFILFCVLMSCVLNGDALKCFQCKTVDNPDCFDVTEEDVNSPYLKECEGLPGGAQPFCRKNRYSLFDYDGSLRVSRECGWRLYIDNTSRCYDADTDFKYETSCQCFTDGCNAGSTPLINFYNVLIVLFVVMGVKQHIFKS</sequence>
<dbReference type="InterPro" id="IPR031424">
    <property type="entry name" value="QVR-like"/>
</dbReference>
<evidence type="ECO:0000313" key="11">
    <source>
        <dbReference type="Proteomes" id="UP001329430"/>
    </source>
</evidence>
<keyword evidence="3" id="KW-0812">Transmembrane</keyword>
<keyword evidence="11" id="KW-1185">Reference proteome</keyword>
<evidence type="ECO:0000256" key="6">
    <source>
        <dbReference type="ARBA" id="ARBA00023136"/>
    </source>
</evidence>
<dbReference type="Pfam" id="PF17064">
    <property type="entry name" value="QVR"/>
    <property type="match status" value="1"/>
</dbReference>
<proteinExistence type="predicted"/>
<comment type="subcellular location">
    <subcellularLocation>
        <location evidence="1">Membrane</location>
        <topology evidence="1">Lipid-anchor</topology>
        <topology evidence="1">GPI-anchor</topology>
    </subcellularLocation>
</comment>
<dbReference type="AlphaFoldDB" id="A0AAN7V4N1"/>
<dbReference type="Proteomes" id="UP001329430">
    <property type="component" value="Chromosome 7"/>
</dbReference>
<evidence type="ECO:0000256" key="1">
    <source>
        <dbReference type="ARBA" id="ARBA00004589"/>
    </source>
</evidence>
<feature type="chain" id="PRO_5042910386" description="Protein sleepless" evidence="9">
    <location>
        <begin position="24"/>
        <end position="146"/>
    </location>
</feature>
<dbReference type="CDD" id="cd00117">
    <property type="entry name" value="TFP"/>
    <property type="match status" value="1"/>
</dbReference>
<feature type="signal peptide" evidence="9">
    <location>
        <begin position="1"/>
        <end position="23"/>
    </location>
</feature>
<protein>
    <recommendedName>
        <fullName evidence="12">Protein sleepless</fullName>
    </recommendedName>
</protein>
<reference evidence="10 11" key="1">
    <citation type="journal article" date="2024" name="Insects">
        <title>An Improved Chromosome-Level Genome Assembly of the Firefly Pyrocoelia pectoralis.</title>
        <authorList>
            <person name="Fu X."/>
            <person name="Meyer-Rochow V.B."/>
            <person name="Ballantyne L."/>
            <person name="Zhu X."/>
        </authorList>
    </citation>
    <scope>NUCLEOTIDE SEQUENCE [LARGE SCALE GENOMIC DNA]</scope>
    <source>
        <strain evidence="10">XCY_ONT2</strain>
    </source>
</reference>
<keyword evidence="6" id="KW-0472">Membrane</keyword>
<evidence type="ECO:0000256" key="9">
    <source>
        <dbReference type="SAM" id="SignalP"/>
    </source>
</evidence>
<keyword evidence="5" id="KW-1133">Transmembrane helix</keyword>
<organism evidence="10 11">
    <name type="scientific">Pyrocoelia pectoralis</name>
    <dbReference type="NCBI Taxonomy" id="417401"/>
    <lineage>
        <taxon>Eukaryota</taxon>
        <taxon>Metazoa</taxon>
        <taxon>Ecdysozoa</taxon>
        <taxon>Arthropoda</taxon>
        <taxon>Hexapoda</taxon>
        <taxon>Insecta</taxon>
        <taxon>Pterygota</taxon>
        <taxon>Neoptera</taxon>
        <taxon>Endopterygota</taxon>
        <taxon>Coleoptera</taxon>
        <taxon>Polyphaga</taxon>
        <taxon>Elateriformia</taxon>
        <taxon>Elateroidea</taxon>
        <taxon>Lampyridae</taxon>
        <taxon>Lampyrinae</taxon>
        <taxon>Pyrocoelia</taxon>
    </lineage>
</organism>
<evidence type="ECO:0000256" key="2">
    <source>
        <dbReference type="ARBA" id="ARBA00022622"/>
    </source>
</evidence>
<dbReference type="GO" id="GO:0098552">
    <property type="term" value="C:side of membrane"/>
    <property type="evidence" value="ECO:0007669"/>
    <property type="project" value="UniProtKB-KW"/>
</dbReference>
<evidence type="ECO:0000256" key="8">
    <source>
        <dbReference type="ARBA" id="ARBA00023288"/>
    </source>
</evidence>
<name>A0AAN7V4N1_9COLE</name>
<keyword evidence="7" id="KW-0325">Glycoprotein</keyword>
<keyword evidence="2" id="KW-0336">GPI-anchor</keyword>
<evidence type="ECO:0000256" key="3">
    <source>
        <dbReference type="ARBA" id="ARBA00022692"/>
    </source>
</evidence>
<dbReference type="GO" id="GO:0032222">
    <property type="term" value="P:regulation of synaptic transmission, cholinergic"/>
    <property type="evidence" value="ECO:0007669"/>
    <property type="project" value="InterPro"/>
</dbReference>
<comment type="caution">
    <text evidence="10">The sequence shown here is derived from an EMBL/GenBank/DDBJ whole genome shotgun (WGS) entry which is preliminary data.</text>
</comment>
<dbReference type="InterPro" id="IPR050975">
    <property type="entry name" value="Sleep_regulator"/>
</dbReference>
<dbReference type="EMBL" id="JAVRBK010000007">
    <property type="protein sequence ID" value="KAK5641940.1"/>
    <property type="molecule type" value="Genomic_DNA"/>
</dbReference>
<keyword evidence="8" id="KW-0449">Lipoprotein</keyword>
<dbReference type="PANTHER" id="PTHR33562">
    <property type="entry name" value="ATILLA, ISOFORM B-RELATED-RELATED"/>
    <property type="match status" value="1"/>
</dbReference>
<gene>
    <name evidence="10" type="ORF">RI129_010487</name>
</gene>
<evidence type="ECO:0000256" key="7">
    <source>
        <dbReference type="ARBA" id="ARBA00023180"/>
    </source>
</evidence>
<evidence type="ECO:0000256" key="4">
    <source>
        <dbReference type="ARBA" id="ARBA00022729"/>
    </source>
</evidence>
<evidence type="ECO:0008006" key="12">
    <source>
        <dbReference type="Google" id="ProtNLM"/>
    </source>
</evidence>
<evidence type="ECO:0000256" key="5">
    <source>
        <dbReference type="ARBA" id="ARBA00022989"/>
    </source>
</evidence>
<evidence type="ECO:0000313" key="10">
    <source>
        <dbReference type="EMBL" id="KAK5641940.1"/>
    </source>
</evidence>
<accession>A0AAN7V4N1</accession>
<dbReference type="GO" id="GO:0030431">
    <property type="term" value="P:sleep"/>
    <property type="evidence" value="ECO:0007669"/>
    <property type="project" value="InterPro"/>
</dbReference>